<feature type="transmembrane region" description="Helical" evidence="2">
    <location>
        <begin position="33"/>
        <end position="55"/>
    </location>
</feature>
<gene>
    <name evidence="3" type="ORF">Egran_00649</name>
</gene>
<sequence length="1255" mass="136463">MLPLENGTTPEISKDGANNHTQRTKKRKLRRTVIRWTLGLAIRLCFWYLALTFFFRCPSQLSELTDSPPRVCKPYLIVRSHVEPYILPYYHAYASPYIDVVKPYAQSFNEQIYMPASKIAKQGYDAYGRPPFENARKYIKKQWQNEIIPRLHSAWNDTNDIYRSKVEPYVQRFLGTVAPYSADVSNKVIHVNDNYIMPIYLQSKPLVSKTYSSVHGILVGTIMPLAQRTWYSAVVFANSAVWPRVTGLYSENIEPQLVKIGEKLASYREGRKLRAVIDEVDSVIDETLSTVVIPHLEDVKESKIASPTSGNDVVVTETPLSPSQQIAQAREKVASDLRKWQQKFAVAADKGVEDLGERIEEIVSSHMKSGAQGHGKTLTLALKTVVDHEISNLKDHIIPLTESLPTVDAPQQEEEAKDELLKAIRSAGLAIRDRAHALREWYNSFKEELHRRVFVASESTLDVLDGIRDLGLQEIGMRWAWMDGVTYKDWANYHALRRQFEDWRNEIRDFGLHHDKVEEARELASDILSEGMIIAEDAAKELTRLREVGKWKIEARDTSDNFDTRSERPPPLAKSNTTTTEHSISISNNESKNTRLQDPSHSATPESDSPTDIPAAASNEQTQVTLHNGILPQEEIISDTSYLTSKILSRPDAQAAGNKVWGGAVGQDLPEQSPILEDSIGDTEQRMFSEQMQNIANQASDRYAEATKVVSEALFGPSPTSGIWNTAATVASDRYSHPLSATSIVLDSSPVNDGGQFAGVAAEKYKQAVAAASAVLFGSPVGAIKSTSGPLASISSIASSRLHEGLSMASAQYANVKASILPTPTAVQDPILLDARRRYYEAIGLAHDHYSAFVDSASRAVLGTPTPTPPPGNFHAILDDATSQYKKASSLASASLAAVVASATSASKNDAHDLVKNASVKYSAAISAASASFSVASASISSALYGNSKGSLESIASKASENWDSLVSKASEQIYGTPTPYIQQLLDQQASQYKALESLVSELLAGKEPPFTDSVMNKLREAYETPYPISALSLASTYASDAYKPVSSLAAAYITPLLIIENILSSANEKLESAVDAASIYVYGPTYAQVTSTTADFAYATASSQVSEALHGTQTPYVSVARGKIDEASSSAQSAISSAIYGTPIGPVESVLSAASSVYASVTSAADNIFSASSIMNNAHSNFRLKPSSPLHNEQQGALESATSRLVVAVENAQSRLADLALKASDHASQVMYPTSVAKDPISVSSASSRSKDEL</sequence>
<dbReference type="EMBL" id="NPHW01002399">
    <property type="protein sequence ID" value="OXV11588.1"/>
    <property type="molecule type" value="Genomic_DNA"/>
</dbReference>
<protein>
    <recommendedName>
        <fullName evidence="5">Transcription factor hoxa13</fullName>
    </recommendedName>
</protein>
<dbReference type="Proteomes" id="UP000243515">
    <property type="component" value="Unassembled WGS sequence"/>
</dbReference>
<dbReference type="AlphaFoldDB" id="A0A232M5H2"/>
<keyword evidence="2" id="KW-1133">Transmembrane helix</keyword>
<feature type="region of interest" description="Disordered" evidence="1">
    <location>
        <begin position="559"/>
        <end position="615"/>
    </location>
</feature>
<comment type="caution">
    <text evidence="3">The sequence shown here is derived from an EMBL/GenBank/DDBJ whole genome shotgun (WGS) entry which is preliminary data.</text>
</comment>
<evidence type="ECO:0000313" key="3">
    <source>
        <dbReference type="EMBL" id="OXV11588.1"/>
    </source>
</evidence>
<name>A0A232M5H2_9EURO</name>
<dbReference type="PANTHER" id="PTHR23242">
    <property type="entry name" value="TRANSCRIPTION FACTOR HOXA13"/>
    <property type="match status" value="1"/>
</dbReference>
<keyword evidence="4" id="KW-1185">Reference proteome</keyword>
<reference evidence="3 4" key="1">
    <citation type="journal article" date="2015" name="Environ. Microbiol.">
        <title>Metagenome sequence of Elaphomyces granulatus from sporocarp tissue reveals Ascomycota ectomycorrhizal fingerprints of genome expansion and a Proteobacteria-rich microbiome.</title>
        <authorList>
            <person name="Quandt C.A."/>
            <person name="Kohler A."/>
            <person name="Hesse C.N."/>
            <person name="Sharpton T.J."/>
            <person name="Martin F."/>
            <person name="Spatafora J.W."/>
        </authorList>
    </citation>
    <scope>NUCLEOTIDE SEQUENCE [LARGE SCALE GENOMIC DNA]</scope>
    <source>
        <strain evidence="3 4">OSC145934</strain>
    </source>
</reference>
<proteinExistence type="predicted"/>
<feature type="compositionally biased region" description="Basic and acidic residues" evidence="1">
    <location>
        <begin position="559"/>
        <end position="568"/>
    </location>
</feature>
<dbReference type="OrthoDB" id="3260408at2759"/>
<evidence type="ECO:0000256" key="2">
    <source>
        <dbReference type="SAM" id="Phobius"/>
    </source>
</evidence>
<evidence type="ECO:0008006" key="5">
    <source>
        <dbReference type="Google" id="ProtNLM"/>
    </source>
</evidence>
<dbReference type="PANTHER" id="PTHR23242:SF9">
    <property type="entry name" value="TRANSCRIPTION FACTOR HOXA13"/>
    <property type="match status" value="1"/>
</dbReference>
<keyword evidence="2" id="KW-0472">Membrane</keyword>
<organism evidence="3 4">
    <name type="scientific">Elaphomyces granulatus</name>
    <dbReference type="NCBI Taxonomy" id="519963"/>
    <lineage>
        <taxon>Eukaryota</taxon>
        <taxon>Fungi</taxon>
        <taxon>Dikarya</taxon>
        <taxon>Ascomycota</taxon>
        <taxon>Pezizomycotina</taxon>
        <taxon>Eurotiomycetes</taxon>
        <taxon>Eurotiomycetidae</taxon>
        <taxon>Eurotiales</taxon>
        <taxon>Elaphomycetaceae</taxon>
        <taxon>Elaphomyces</taxon>
    </lineage>
</organism>
<evidence type="ECO:0000313" key="4">
    <source>
        <dbReference type="Proteomes" id="UP000243515"/>
    </source>
</evidence>
<keyword evidence="2" id="KW-0812">Transmembrane</keyword>
<feature type="region of interest" description="Disordered" evidence="1">
    <location>
        <begin position="1"/>
        <end position="24"/>
    </location>
</feature>
<accession>A0A232M5H2</accession>
<feature type="compositionally biased region" description="Polar residues" evidence="1">
    <location>
        <begin position="1"/>
        <end position="20"/>
    </location>
</feature>
<feature type="compositionally biased region" description="Polar residues" evidence="1">
    <location>
        <begin position="574"/>
        <end position="610"/>
    </location>
</feature>
<evidence type="ECO:0000256" key="1">
    <source>
        <dbReference type="SAM" id="MobiDB-lite"/>
    </source>
</evidence>